<dbReference type="PANTHER" id="PTHR34822">
    <property type="entry name" value="GRPB DOMAIN PROTEIN (AFU_ORTHOLOGUE AFUA_1G01530)"/>
    <property type="match status" value="1"/>
</dbReference>
<dbReference type="Gene3D" id="3.30.460.10">
    <property type="entry name" value="Beta Polymerase, domain 2"/>
    <property type="match status" value="1"/>
</dbReference>
<organism evidence="1 2">
    <name type="scientific">Roseibium polysiphoniae</name>
    <dbReference type="NCBI Taxonomy" id="2571221"/>
    <lineage>
        <taxon>Bacteria</taxon>
        <taxon>Pseudomonadati</taxon>
        <taxon>Pseudomonadota</taxon>
        <taxon>Alphaproteobacteria</taxon>
        <taxon>Hyphomicrobiales</taxon>
        <taxon>Stappiaceae</taxon>
        <taxon>Roseibium</taxon>
    </lineage>
</organism>
<dbReference type="InterPro" id="IPR007344">
    <property type="entry name" value="GrpB/CoaE"/>
</dbReference>
<dbReference type="PANTHER" id="PTHR34822:SF1">
    <property type="entry name" value="GRPB FAMILY PROTEIN"/>
    <property type="match status" value="1"/>
</dbReference>
<reference evidence="1" key="1">
    <citation type="submission" date="2018-08" db="EMBL/GenBank/DDBJ databases">
        <authorList>
            <person name="Jin W."/>
            <person name="Wang H."/>
            <person name="Yang Y."/>
            <person name="Li M."/>
            <person name="Liu J."/>
        </authorList>
    </citation>
    <scope>NUCLEOTIDE SEQUENCE</scope>
    <source>
        <strain evidence="1">AESS21</strain>
    </source>
</reference>
<name>A0A944CG83_9HYPH</name>
<dbReference type="SUPFAM" id="SSF81301">
    <property type="entry name" value="Nucleotidyltransferase"/>
    <property type="match status" value="1"/>
</dbReference>
<reference evidence="1" key="2">
    <citation type="journal article" date="2021" name="Microorganisms">
        <title>Bacterial Dimethylsulfoniopropionate Biosynthesis in the East China Sea.</title>
        <authorList>
            <person name="Liu J."/>
            <person name="Zhang Y."/>
            <person name="Liu J."/>
            <person name="Zhong H."/>
            <person name="Williams B.T."/>
            <person name="Zheng Y."/>
            <person name="Curson A.R.J."/>
            <person name="Sun C."/>
            <person name="Sun H."/>
            <person name="Song D."/>
            <person name="Wagner Mackenzie B."/>
            <person name="Bermejo Martinez A."/>
            <person name="Todd J.D."/>
            <person name="Zhang X.H."/>
        </authorList>
    </citation>
    <scope>NUCLEOTIDE SEQUENCE</scope>
    <source>
        <strain evidence="1">AESS21</strain>
    </source>
</reference>
<evidence type="ECO:0000313" key="2">
    <source>
        <dbReference type="Proteomes" id="UP000705379"/>
    </source>
</evidence>
<dbReference type="AlphaFoldDB" id="A0A944CG83"/>
<comment type="caution">
    <text evidence="1">The sequence shown here is derived from an EMBL/GenBank/DDBJ whole genome shotgun (WGS) entry which is preliminary data.</text>
</comment>
<gene>
    <name evidence="1" type="ORF">DYI23_18665</name>
</gene>
<dbReference type="EMBL" id="QTKU01000005">
    <property type="protein sequence ID" value="MBS8262258.1"/>
    <property type="molecule type" value="Genomic_DNA"/>
</dbReference>
<accession>A0A944CG83</accession>
<proteinExistence type="predicted"/>
<sequence>MFDDFSMLTARIGDAAMPIELGAYTPLRDQQADALMAQVRLVLEDLVARIDHVGSTAVKTLPAKPKFHLDVILKNANHLGKAVSRLEAAEYAPLGFLYERDVFHLTCASRNMPEENGECVLQPAHRVCLCFPNALAPRRRAAFRDALATDGNLRRDYEALKRRLIAQDNQDWDAYSAGKTQFIETALRNLNRADLGFTDSV</sequence>
<dbReference type="Proteomes" id="UP000705379">
    <property type="component" value="Unassembled WGS sequence"/>
</dbReference>
<evidence type="ECO:0000313" key="1">
    <source>
        <dbReference type="EMBL" id="MBS8262258.1"/>
    </source>
</evidence>
<dbReference type="InterPro" id="IPR043519">
    <property type="entry name" value="NT_sf"/>
</dbReference>
<dbReference type="Pfam" id="PF04229">
    <property type="entry name" value="GrpB"/>
    <property type="match status" value="1"/>
</dbReference>
<protein>
    <submittedName>
        <fullName evidence="1">GrpB family protein</fullName>
    </submittedName>
</protein>